<protein>
    <submittedName>
        <fullName evidence="2">Lipoprotein, putative</fullName>
    </submittedName>
</protein>
<organism evidence="2 3">
    <name type="scientific">Salinispira pacifica</name>
    <dbReference type="NCBI Taxonomy" id="1307761"/>
    <lineage>
        <taxon>Bacteria</taxon>
        <taxon>Pseudomonadati</taxon>
        <taxon>Spirochaetota</taxon>
        <taxon>Spirochaetia</taxon>
        <taxon>Spirochaetales</taxon>
        <taxon>Spirochaetaceae</taxon>
        <taxon>Salinispira</taxon>
    </lineage>
</organism>
<evidence type="ECO:0000256" key="1">
    <source>
        <dbReference type="SAM" id="Phobius"/>
    </source>
</evidence>
<dbReference type="EMBL" id="CP006939">
    <property type="protein sequence ID" value="AHC14617.1"/>
    <property type="molecule type" value="Genomic_DNA"/>
</dbReference>
<evidence type="ECO:0000313" key="3">
    <source>
        <dbReference type="Proteomes" id="UP000018680"/>
    </source>
</evidence>
<evidence type="ECO:0000313" key="2">
    <source>
        <dbReference type="EMBL" id="AHC14617.1"/>
    </source>
</evidence>
<keyword evidence="2" id="KW-0449">Lipoprotein</keyword>
<dbReference type="NCBIfam" id="NF047780">
    <property type="entry name" value="LIC12708_fam"/>
    <property type="match status" value="1"/>
</dbReference>
<dbReference type="OrthoDB" id="350103at2"/>
<keyword evidence="1" id="KW-0472">Membrane</keyword>
<accession>V5WFN1</accession>
<keyword evidence="3" id="KW-1185">Reference proteome</keyword>
<keyword evidence="1" id="KW-0812">Transmembrane</keyword>
<feature type="transmembrane region" description="Helical" evidence="1">
    <location>
        <begin position="12"/>
        <end position="30"/>
    </location>
</feature>
<dbReference type="Proteomes" id="UP000018680">
    <property type="component" value="Chromosome"/>
</dbReference>
<dbReference type="STRING" id="1307761.L21SP2_1216"/>
<dbReference type="eggNOG" id="ENOG503464J">
    <property type="taxonomic scope" value="Bacteria"/>
</dbReference>
<name>V5WFN1_9SPIO</name>
<dbReference type="AlphaFoldDB" id="V5WFN1"/>
<keyword evidence="1" id="KW-1133">Transmembrane helix</keyword>
<dbReference type="HOGENOM" id="CLU_684929_0_0_12"/>
<proteinExistence type="predicted"/>
<dbReference type="RefSeq" id="WP_024267541.1">
    <property type="nucleotide sequence ID" value="NC_023035.1"/>
</dbReference>
<dbReference type="InterPro" id="IPR058072">
    <property type="entry name" value="LIC12708-like"/>
</dbReference>
<dbReference type="KEGG" id="slr:L21SP2_1216"/>
<gene>
    <name evidence="2" type="ORF">L21SP2_1216</name>
</gene>
<sequence length="402" mass="45315">MYTALETRSGKRWLIASFVIPGILLLISLFSSCGSGGGGEILEAEKLFDLPVGILEDEVDIFHRGNTLPNRKNSLYMYQGLIFIGNSLGSKVMEFSSYGDLISLIYNENENPRPVLLSSRQDEQMVVNRSATAFPFRDIGNIAVTEDHVLLVEDHVAPERRLLDQETGTALQHVIHRFGPSGNYLDYIGQEGVGGTPFPFIVSMNLTARDDLVVTTRSLNAYEIFWYNRDGDILYTLRIDEDHLPAGDQGTFPSLETIYPDMEAYRLYLHVNFEQENGENVTSAVYTLDLPESVYSGSFELPENLQPLPGQEGLEYIQYLFEFIGTAADGHLFFISRNNSFEHTLIIMDNEGRLVARRILRIENPDIFFNDYTVSREGIITALLGDPGGVALYWWRADELLP</sequence>
<reference evidence="2 3" key="1">
    <citation type="journal article" date="2015" name="Stand. Genomic Sci.">
        <title>Complete genome sequence and description of Salinispira pacifica gen. nov., sp. nov., a novel spirochaete isolated form a hypersaline microbial mat.</title>
        <authorList>
            <person name="Ben Hania W."/>
            <person name="Joseph M."/>
            <person name="Schumann P."/>
            <person name="Bunk B."/>
            <person name="Fiebig A."/>
            <person name="Sproer C."/>
            <person name="Klenk H.P."/>
            <person name="Fardeau M.L."/>
            <person name="Spring S."/>
        </authorList>
    </citation>
    <scope>NUCLEOTIDE SEQUENCE [LARGE SCALE GENOMIC DNA]</scope>
    <source>
        <strain evidence="2 3">L21-RPul-D2</strain>
    </source>
</reference>